<protein>
    <submittedName>
        <fullName evidence="2">Uncharacterized protein</fullName>
    </submittedName>
</protein>
<dbReference type="EMBL" id="JAYMYQ010000003">
    <property type="protein sequence ID" value="KAK7345891.1"/>
    <property type="molecule type" value="Genomic_DNA"/>
</dbReference>
<dbReference type="Proteomes" id="UP001367508">
    <property type="component" value="Unassembled WGS sequence"/>
</dbReference>
<sequence length="119" mass="14144">MIALEGSCRRRRIEQDFRMWTVDFLTSILSLSSLKFIILEFSIRRKMEGWFQFSCRPSFPCWQKCIQPSWIGAPPLLSLRWSSFILYPRISPKEICTNESMDLFSKSNVQKNFNVFYAL</sequence>
<organism evidence="2 3">
    <name type="scientific">Canavalia gladiata</name>
    <name type="common">Sword bean</name>
    <name type="synonym">Dolichos gladiatus</name>
    <dbReference type="NCBI Taxonomy" id="3824"/>
    <lineage>
        <taxon>Eukaryota</taxon>
        <taxon>Viridiplantae</taxon>
        <taxon>Streptophyta</taxon>
        <taxon>Embryophyta</taxon>
        <taxon>Tracheophyta</taxon>
        <taxon>Spermatophyta</taxon>
        <taxon>Magnoliopsida</taxon>
        <taxon>eudicotyledons</taxon>
        <taxon>Gunneridae</taxon>
        <taxon>Pentapetalae</taxon>
        <taxon>rosids</taxon>
        <taxon>fabids</taxon>
        <taxon>Fabales</taxon>
        <taxon>Fabaceae</taxon>
        <taxon>Papilionoideae</taxon>
        <taxon>50 kb inversion clade</taxon>
        <taxon>NPAAA clade</taxon>
        <taxon>indigoferoid/millettioid clade</taxon>
        <taxon>Phaseoleae</taxon>
        <taxon>Canavalia</taxon>
    </lineage>
</organism>
<gene>
    <name evidence="2" type="ORF">VNO77_16506</name>
</gene>
<keyword evidence="1" id="KW-1133">Transmembrane helix</keyword>
<keyword evidence="1" id="KW-0812">Transmembrane</keyword>
<accession>A0AAN9QT49</accession>
<dbReference type="AlphaFoldDB" id="A0AAN9QT49"/>
<comment type="caution">
    <text evidence="2">The sequence shown here is derived from an EMBL/GenBank/DDBJ whole genome shotgun (WGS) entry which is preliminary data.</text>
</comment>
<evidence type="ECO:0000256" key="1">
    <source>
        <dbReference type="SAM" id="Phobius"/>
    </source>
</evidence>
<name>A0AAN9QT49_CANGL</name>
<reference evidence="2 3" key="1">
    <citation type="submission" date="2024-01" db="EMBL/GenBank/DDBJ databases">
        <title>The genomes of 5 underutilized Papilionoideae crops provide insights into root nodulation and disease resistanc.</title>
        <authorList>
            <person name="Jiang F."/>
        </authorList>
    </citation>
    <scope>NUCLEOTIDE SEQUENCE [LARGE SCALE GENOMIC DNA]</scope>
    <source>
        <strain evidence="2">LVBAO_FW01</strain>
        <tissue evidence="2">Leaves</tissue>
    </source>
</reference>
<proteinExistence type="predicted"/>
<keyword evidence="1" id="KW-0472">Membrane</keyword>
<evidence type="ECO:0000313" key="3">
    <source>
        <dbReference type="Proteomes" id="UP001367508"/>
    </source>
</evidence>
<keyword evidence="3" id="KW-1185">Reference proteome</keyword>
<evidence type="ECO:0000313" key="2">
    <source>
        <dbReference type="EMBL" id="KAK7345891.1"/>
    </source>
</evidence>
<feature type="transmembrane region" description="Helical" evidence="1">
    <location>
        <begin position="20"/>
        <end position="38"/>
    </location>
</feature>